<evidence type="ECO:0000313" key="8">
    <source>
        <dbReference type="EMBL" id="KRO49162.1"/>
    </source>
</evidence>
<dbReference type="PANTHER" id="PTHR32322:SF9">
    <property type="entry name" value="AMINO-ACID METABOLITE EFFLUX PUMP-RELATED"/>
    <property type="match status" value="1"/>
</dbReference>
<evidence type="ECO:0000256" key="1">
    <source>
        <dbReference type="ARBA" id="ARBA00004141"/>
    </source>
</evidence>
<dbReference type="SUPFAM" id="SSF103481">
    <property type="entry name" value="Multidrug resistance efflux transporter EmrE"/>
    <property type="match status" value="2"/>
</dbReference>
<feature type="domain" description="EamA" evidence="7">
    <location>
        <begin position="162"/>
        <end position="297"/>
    </location>
</feature>
<sequence length="304" mass="32023">MSNDSSARRTAAEVAPLQPLDWLLFLTPGVVWGSSFYFISIALRSFAPGMITPMRVVLGCITLTFVPGVRAPVPRSAWRNIVLLALVWLAVPLTVFPYAEQHVSSSVTGMLNGATPLFVAMVAGVIARRLPPWGQIVGLAIGCIGVVLIALPSIREGSSSSFGVALIIGALMLYGFALNIASPLQQQFGALPVLWRAEIVAVVMLAPLGIYSTLHNDRPFEWSAFAAVLALGVLGTAVAHYAMVMLAGRIGSTRAAASLYLMPAVSLALGVVVNNEDVARLAIVGSGVAVLGAYVLSRSRRKMG</sequence>
<name>A0A0R2QMN2_9ACTN</name>
<dbReference type="GO" id="GO:0016020">
    <property type="term" value="C:membrane"/>
    <property type="evidence" value="ECO:0007669"/>
    <property type="project" value="UniProtKB-SubCell"/>
</dbReference>
<protein>
    <recommendedName>
        <fullName evidence="7">EamA domain-containing protein</fullName>
    </recommendedName>
</protein>
<feature type="transmembrane region" description="Helical" evidence="6">
    <location>
        <begin position="160"/>
        <end position="181"/>
    </location>
</feature>
<evidence type="ECO:0000256" key="4">
    <source>
        <dbReference type="ARBA" id="ARBA00022989"/>
    </source>
</evidence>
<dbReference type="InterPro" id="IPR037185">
    <property type="entry name" value="EmrE-like"/>
</dbReference>
<accession>A0A0R2QMN2</accession>
<proteinExistence type="inferred from homology"/>
<evidence type="ECO:0000256" key="2">
    <source>
        <dbReference type="ARBA" id="ARBA00007362"/>
    </source>
</evidence>
<feature type="domain" description="EamA" evidence="7">
    <location>
        <begin position="23"/>
        <end position="150"/>
    </location>
</feature>
<comment type="similarity">
    <text evidence="2">Belongs to the EamA transporter family.</text>
</comment>
<evidence type="ECO:0000256" key="6">
    <source>
        <dbReference type="SAM" id="Phobius"/>
    </source>
</evidence>
<organism evidence="8 9">
    <name type="scientific">Acidimicrobiia bacterium BACL6 MAG-120924-bin43</name>
    <dbReference type="NCBI Taxonomy" id="1655583"/>
    <lineage>
        <taxon>Bacteria</taxon>
        <taxon>Bacillati</taxon>
        <taxon>Actinomycetota</taxon>
        <taxon>Acidimicrobiia</taxon>
        <taxon>acIV cluster</taxon>
    </lineage>
</organism>
<keyword evidence="4 6" id="KW-1133">Transmembrane helix</keyword>
<feature type="transmembrane region" description="Helical" evidence="6">
    <location>
        <begin position="278"/>
        <end position="296"/>
    </location>
</feature>
<feature type="transmembrane region" description="Helical" evidence="6">
    <location>
        <begin position="20"/>
        <end position="43"/>
    </location>
</feature>
<comment type="subcellular location">
    <subcellularLocation>
        <location evidence="1">Membrane</location>
        <topology evidence="1">Multi-pass membrane protein</topology>
    </subcellularLocation>
</comment>
<keyword evidence="3 6" id="KW-0812">Transmembrane</keyword>
<feature type="transmembrane region" description="Helical" evidence="6">
    <location>
        <begin position="255"/>
        <end position="272"/>
    </location>
</feature>
<evidence type="ECO:0000259" key="7">
    <source>
        <dbReference type="Pfam" id="PF00892"/>
    </source>
</evidence>
<feature type="transmembrane region" description="Helical" evidence="6">
    <location>
        <begin position="222"/>
        <end position="243"/>
    </location>
</feature>
<dbReference type="InterPro" id="IPR050638">
    <property type="entry name" value="AA-Vitamin_Transporters"/>
</dbReference>
<evidence type="ECO:0000256" key="5">
    <source>
        <dbReference type="ARBA" id="ARBA00023136"/>
    </source>
</evidence>
<feature type="transmembrane region" description="Helical" evidence="6">
    <location>
        <begin position="105"/>
        <end position="126"/>
    </location>
</feature>
<evidence type="ECO:0000313" key="9">
    <source>
        <dbReference type="Proteomes" id="UP000051017"/>
    </source>
</evidence>
<evidence type="ECO:0000256" key="3">
    <source>
        <dbReference type="ARBA" id="ARBA00022692"/>
    </source>
</evidence>
<reference evidence="8 9" key="1">
    <citation type="submission" date="2015-10" db="EMBL/GenBank/DDBJ databases">
        <title>Metagenome-Assembled Genomes uncover a global brackish microbiome.</title>
        <authorList>
            <person name="Hugerth L.W."/>
            <person name="Larsson J."/>
            <person name="Alneberg J."/>
            <person name="Lindh M.V."/>
            <person name="Legrand C."/>
            <person name="Pinhassi J."/>
            <person name="Andersson A.F."/>
        </authorList>
    </citation>
    <scope>NUCLEOTIDE SEQUENCE [LARGE SCALE GENOMIC DNA]</scope>
    <source>
        <strain evidence="8">BACL6 MAG-120924-bin43</strain>
    </source>
</reference>
<keyword evidence="5 6" id="KW-0472">Membrane</keyword>
<feature type="transmembrane region" description="Helical" evidence="6">
    <location>
        <begin position="133"/>
        <end position="154"/>
    </location>
</feature>
<dbReference type="Proteomes" id="UP000051017">
    <property type="component" value="Unassembled WGS sequence"/>
</dbReference>
<dbReference type="AlphaFoldDB" id="A0A0R2QMN2"/>
<dbReference type="Pfam" id="PF00892">
    <property type="entry name" value="EamA"/>
    <property type="match status" value="2"/>
</dbReference>
<gene>
    <name evidence="8" type="ORF">ABR75_05490</name>
</gene>
<feature type="transmembrane region" description="Helical" evidence="6">
    <location>
        <begin position="49"/>
        <end position="69"/>
    </location>
</feature>
<dbReference type="EMBL" id="LIBJ01000034">
    <property type="protein sequence ID" value="KRO49162.1"/>
    <property type="molecule type" value="Genomic_DNA"/>
</dbReference>
<feature type="transmembrane region" description="Helical" evidence="6">
    <location>
        <begin position="81"/>
        <end position="99"/>
    </location>
</feature>
<comment type="caution">
    <text evidence="8">The sequence shown here is derived from an EMBL/GenBank/DDBJ whole genome shotgun (WGS) entry which is preliminary data.</text>
</comment>
<feature type="transmembrane region" description="Helical" evidence="6">
    <location>
        <begin position="193"/>
        <end position="210"/>
    </location>
</feature>
<dbReference type="PANTHER" id="PTHR32322">
    <property type="entry name" value="INNER MEMBRANE TRANSPORTER"/>
    <property type="match status" value="1"/>
</dbReference>
<dbReference type="InterPro" id="IPR000620">
    <property type="entry name" value="EamA_dom"/>
</dbReference>